<evidence type="ECO:0000313" key="7">
    <source>
        <dbReference type="EMBL" id="PBK99865.1"/>
    </source>
</evidence>
<dbReference type="Proteomes" id="UP000217790">
    <property type="component" value="Unassembled WGS sequence"/>
</dbReference>
<reference evidence="8" key="1">
    <citation type="journal article" date="2017" name="Nat. Ecol. Evol.">
        <title>Genome expansion and lineage-specific genetic innovations in the forest pathogenic fungi Armillaria.</title>
        <authorList>
            <person name="Sipos G."/>
            <person name="Prasanna A.N."/>
            <person name="Walter M.C."/>
            <person name="O'Connor E."/>
            <person name="Balint B."/>
            <person name="Krizsan K."/>
            <person name="Kiss B."/>
            <person name="Hess J."/>
            <person name="Varga T."/>
            <person name="Slot J."/>
            <person name="Riley R."/>
            <person name="Boka B."/>
            <person name="Rigling D."/>
            <person name="Barry K."/>
            <person name="Lee J."/>
            <person name="Mihaltcheva S."/>
            <person name="LaButti K."/>
            <person name="Lipzen A."/>
            <person name="Waldron R."/>
            <person name="Moloney N.M."/>
            <person name="Sperisen C."/>
            <person name="Kredics L."/>
            <person name="Vagvoelgyi C."/>
            <person name="Patrignani A."/>
            <person name="Fitzpatrick D."/>
            <person name="Nagy I."/>
            <person name="Doyle S."/>
            <person name="Anderson J.B."/>
            <person name="Grigoriev I.V."/>
            <person name="Gueldener U."/>
            <person name="Muensterkoetter M."/>
            <person name="Nagy L.G."/>
        </authorList>
    </citation>
    <scope>NUCLEOTIDE SEQUENCE [LARGE SCALE GENOMIC DNA]</scope>
    <source>
        <strain evidence="8">Ar21-2</strain>
    </source>
</reference>
<protein>
    <submittedName>
        <fullName evidence="7">FAD/NAD(P)-binding domain-containing protein</fullName>
    </submittedName>
</protein>
<feature type="region of interest" description="Disordered" evidence="5">
    <location>
        <begin position="428"/>
        <end position="453"/>
    </location>
</feature>
<dbReference type="InterPro" id="IPR050641">
    <property type="entry name" value="RIFMO-like"/>
</dbReference>
<keyword evidence="4" id="KW-0560">Oxidoreductase</keyword>
<dbReference type="PANTHER" id="PTHR43004">
    <property type="entry name" value="TRK SYSTEM POTASSIUM UPTAKE PROTEIN"/>
    <property type="match status" value="1"/>
</dbReference>
<dbReference type="GO" id="GO:0016709">
    <property type="term" value="F:oxidoreductase activity, acting on paired donors, with incorporation or reduction of molecular oxygen, NAD(P)H as one donor, and incorporation of one atom of oxygen"/>
    <property type="evidence" value="ECO:0007669"/>
    <property type="project" value="UniProtKB-ARBA"/>
</dbReference>
<evidence type="ECO:0000259" key="6">
    <source>
        <dbReference type="Pfam" id="PF01494"/>
    </source>
</evidence>
<evidence type="ECO:0000256" key="4">
    <source>
        <dbReference type="ARBA" id="ARBA00023002"/>
    </source>
</evidence>
<accession>A0A2H3DXD2</accession>
<dbReference type="OrthoDB" id="2690153at2759"/>
<dbReference type="PANTHER" id="PTHR43004:SF19">
    <property type="entry name" value="BINDING MONOOXYGENASE, PUTATIVE (JCVI)-RELATED"/>
    <property type="match status" value="1"/>
</dbReference>
<dbReference type="Gene3D" id="3.40.30.120">
    <property type="match status" value="1"/>
</dbReference>
<dbReference type="PRINTS" id="PR00420">
    <property type="entry name" value="RNGMNOXGNASE"/>
</dbReference>
<dbReference type="Pfam" id="PF01494">
    <property type="entry name" value="FAD_binding_3"/>
    <property type="match status" value="2"/>
</dbReference>
<evidence type="ECO:0000256" key="1">
    <source>
        <dbReference type="ARBA" id="ARBA00001974"/>
    </source>
</evidence>
<evidence type="ECO:0000256" key="3">
    <source>
        <dbReference type="ARBA" id="ARBA00022827"/>
    </source>
</evidence>
<dbReference type="STRING" id="47427.A0A2H3DXD2"/>
<dbReference type="GO" id="GO:0071949">
    <property type="term" value="F:FAD binding"/>
    <property type="evidence" value="ECO:0007669"/>
    <property type="project" value="InterPro"/>
</dbReference>
<dbReference type="AlphaFoldDB" id="A0A2H3DXD2"/>
<sequence>MTDTSVLIAGAGPSGLALAIALRQNGMSVRIIDKGETHKIGQKGCGILPRILELYKFMGVLPDIQRKGGPLFPFIHFLPNGETKTLHMVSKGEFAPDKPYNDPMMLGQDRHEEVLREHLAKYECEVELGTELVSFEQSADRVVSRVLKTRDGQTVEETIESRWLIGSEGARSVVRKTLGLTFLGETRESENIVVGDIKIIKPQLDEVSSQSTRAFHPFTQINGKFWHHYGDMTTKSVTIRQSEDPTANKYQFFVTGHQLDATAVASGRDEFIKEFYAISGRTDIEFGELVWISNFRGVFSRREYVQITYVSYRPNIRMVDKYGSGRAFVAGGAAHVHSPSGGQGLNSGIQDSINLAWKLTLVDRGLAAPTLLDTYSQERIPVIAAMLDKTTDLHNKTFSGGAASSEGWRRGPELYQFGVNYRGSPIIVDEEGTPESVDPYRSGEGGPLRAGDRASDAPGLVSLQGEKTCLFDIFRTSYHTVLIFVGADLEAKAILDLLKAYPAGAAKSVVILHQNAAPAVDGFPADFVLTDGDGYARKHYNDRDGIVVVRPDEMIGALVGGVDGLKRYFKGIFL</sequence>
<proteinExistence type="predicted"/>
<gene>
    <name evidence="7" type="ORF">ARMGADRAFT_1161448</name>
</gene>
<dbReference type="InterPro" id="IPR002938">
    <property type="entry name" value="FAD-bd"/>
</dbReference>
<keyword evidence="8" id="KW-1185">Reference proteome</keyword>
<keyword evidence="3" id="KW-0274">FAD</keyword>
<comment type="cofactor">
    <cofactor evidence="1">
        <name>FAD</name>
        <dbReference type="ChEBI" id="CHEBI:57692"/>
    </cofactor>
</comment>
<feature type="domain" description="FAD-binding" evidence="6">
    <location>
        <begin position="3"/>
        <end position="207"/>
    </location>
</feature>
<evidence type="ECO:0000256" key="2">
    <source>
        <dbReference type="ARBA" id="ARBA00022630"/>
    </source>
</evidence>
<name>A0A2H3DXD2_ARMGA</name>
<dbReference type="EMBL" id="KZ293647">
    <property type="protein sequence ID" value="PBK99865.1"/>
    <property type="molecule type" value="Genomic_DNA"/>
</dbReference>
<dbReference type="OMA" id="DIPQYRT"/>
<dbReference type="InParanoid" id="A0A2H3DXD2"/>
<evidence type="ECO:0000313" key="8">
    <source>
        <dbReference type="Proteomes" id="UP000217790"/>
    </source>
</evidence>
<dbReference type="InterPro" id="IPR036188">
    <property type="entry name" value="FAD/NAD-bd_sf"/>
</dbReference>
<feature type="domain" description="FAD-binding" evidence="6">
    <location>
        <begin position="315"/>
        <end position="389"/>
    </location>
</feature>
<keyword evidence="2" id="KW-0285">Flavoprotein</keyword>
<organism evidence="7 8">
    <name type="scientific">Armillaria gallica</name>
    <name type="common">Bulbous honey fungus</name>
    <name type="synonym">Armillaria bulbosa</name>
    <dbReference type="NCBI Taxonomy" id="47427"/>
    <lineage>
        <taxon>Eukaryota</taxon>
        <taxon>Fungi</taxon>
        <taxon>Dikarya</taxon>
        <taxon>Basidiomycota</taxon>
        <taxon>Agaricomycotina</taxon>
        <taxon>Agaricomycetes</taxon>
        <taxon>Agaricomycetidae</taxon>
        <taxon>Agaricales</taxon>
        <taxon>Marasmiineae</taxon>
        <taxon>Physalacriaceae</taxon>
        <taxon>Armillaria</taxon>
    </lineage>
</organism>
<evidence type="ECO:0000256" key="5">
    <source>
        <dbReference type="SAM" id="MobiDB-lite"/>
    </source>
</evidence>
<dbReference type="SUPFAM" id="SSF51905">
    <property type="entry name" value="FAD/NAD(P)-binding domain"/>
    <property type="match status" value="1"/>
</dbReference>
<dbReference type="Gene3D" id="3.50.50.60">
    <property type="entry name" value="FAD/NAD(P)-binding domain"/>
    <property type="match status" value="1"/>
</dbReference>
<dbReference type="Gene3D" id="3.30.70.2450">
    <property type="match status" value="1"/>
</dbReference>